<organism evidence="1">
    <name type="scientific">Ovis aries</name>
    <name type="common">Sheep</name>
    <dbReference type="NCBI Taxonomy" id="9940"/>
    <lineage>
        <taxon>Eukaryota</taxon>
        <taxon>Metazoa</taxon>
        <taxon>Chordata</taxon>
        <taxon>Craniata</taxon>
        <taxon>Vertebrata</taxon>
        <taxon>Euteleostomi</taxon>
        <taxon>Mammalia</taxon>
        <taxon>Eutheria</taxon>
        <taxon>Laurasiatheria</taxon>
        <taxon>Artiodactyla</taxon>
        <taxon>Ruminantia</taxon>
        <taxon>Pecora</taxon>
        <taxon>Bovidae</taxon>
        <taxon>Caprinae</taxon>
        <taxon>Ovis</taxon>
    </lineage>
</organism>
<name>A0AC11DKI9_SHEEP</name>
<evidence type="ECO:0000313" key="1">
    <source>
        <dbReference type="Ensembl" id="ENSOARP00020046508.1"/>
    </source>
</evidence>
<protein>
    <submittedName>
        <fullName evidence="1">Uncharacterized protein</fullName>
    </submittedName>
</protein>
<dbReference type="Ensembl" id="ENSOART00020067442.1">
    <property type="protein sequence ID" value="ENSOARP00020046508.1"/>
    <property type="gene ID" value="ENSOARG00020040197.1"/>
</dbReference>
<gene>
    <name evidence="1" type="primary">LOC132657189</name>
</gene>
<reference evidence="1" key="2">
    <citation type="submission" date="2025-08" db="UniProtKB">
        <authorList>
            <consortium name="Ensembl"/>
        </authorList>
    </citation>
    <scope>IDENTIFICATION</scope>
</reference>
<reference evidence="1" key="1">
    <citation type="submission" date="2020-11" db="EMBL/GenBank/DDBJ databases">
        <authorList>
            <person name="Davenport K.M."/>
            <person name="Bickhart D.M."/>
            <person name="Smith T.P.L."/>
            <person name="Murdoch B.M."/>
            <person name="Rosen B.D."/>
        </authorList>
    </citation>
    <scope>NUCLEOTIDE SEQUENCE [LARGE SCALE GENOMIC DNA]</scope>
    <source>
        <strain evidence="1">OAR_USU_Benz2616</strain>
    </source>
</reference>
<accession>A0AC11DKI9</accession>
<sequence length="585" mass="65670">MGNSPSLKSQYMELVKGLLHSIEIKTSTRRLSELFCLIEQHCYWFQYQTEVQLNLKEWKVVQKELRRQHQKGNVIPLRLWTLCSAITQALKLMAVDSEAVSCSLKKEDPLYEDVPMSEEKEDKGERGASSRPPLKPPDDSKDSSTESDRDVSSGEDSDSVEAMTTAFRKVLSNKKRISKAVKSSAPLYASLFPVAADKAEVGRENQRFTFPATKFYDDDDLSAPPGGFVDPPSLFPIIRQHDARAGMINVQYMPLEYKFFKDLKAAVSQYGPQSPFVLSMLENVGTSKLILPLDWESIAQAVLEGSQWLQLRSWWEEEARKQARINEGQNPQGPLEDKLMGEGQYRALREQAQYTDQELQQVRQVFLRAWRRVVPTGQAQPSFVKTIQGPNEPYTDFLARLRVAIERTVGRDEISKILLDTLAYENANPECKRILGPLKGQGASVAEFIRACSGVGGIEHQASVFAAALAKAVKPQRGGNCFNCGKPGHFQKDCKRRRNEPKNERLPEKRQPLGLCRRCGKGKHWTQECKSKTDREGNPLRAPLSGNFPVGLSSWGPGTVPGAPCQFPAQVNANLDSQFPRMVLK</sequence>
<proteinExistence type="predicted"/>
<reference evidence="1" key="3">
    <citation type="submission" date="2025-09" db="UniProtKB">
        <authorList>
            <consortium name="Ensembl"/>
        </authorList>
    </citation>
    <scope>IDENTIFICATION</scope>
</reference>